<keyword evidence="3" id="KW-0804">Transcription</keyword>
<dbReference type="InterPro" id="IPR010982">
    <property type="entry name" value="Lambda_DNA-bd_dom_sf"/>
</dbReference>
<accession>A0ABS3YLS6</accession>
<dbReference type="InterPro" id="IPR028082">
    <property type="entry name" value="Peripla_BP_I"/>
</dbReference>
<dbReference type="PANTHER" id="PTHR30146:SF109">
    <property type="entry name" value="HTH-TYPE TRANSCRIPTIONAL REGULATOR GALS"/>
    <property type="match status" value="1"/>
</dbReference>
<feature type="domain" description="HTH lacI-type" evidence="4">
    <location>
        <begin position="13"/>
        <end position="67"/>
    </location>
</feature>
<gene>
    <name evidence="5" type="ORF">J7I42_01120</name>
</gene>
<dbReference type="CDD" id="cd06267">
    <property type="entry name" value="PBP1_LacI_sugar_binding-like"/>
    <property type="match status" value="1"/>
</dbReference>
<dbReference type="Gene3D" id="1.10.260.40">
    <property type="entry name" value="lambda repressor-like DNA-binding domains"/>
    <property type="match status" value="1"/>
</dbReference>
<protein>
    <submittedName>
        <fullName evidence="5">LacI family DNA-binding transcriptional regulator</fullName>
    </submittedName>
</protein>
<evidence type="ECO:0000259" key="4">
    <source>
        <dbReference type="PROSITE" id="PS50932"/>
    </source>
</evidence>
<evidence type="ECO:0000256" key="2">
    <source>
        <dbReference type="ARBA" id="ARBA00023125"/>
    </source>
</evidence>
<keyword evidence="2 5" id="KW-0238">DNA-binding</keyword>
<reference evidence="5 6" key="1">
    <citation type="submission" date="2021-03" db="EMBL/GenBank/DDBJ databases">
        <title>Assistant Professor.</title>
        <authorList>
            <person name="Huq M.A."/>
        </authorList>
    </citation>
    <scope>NUCLEOTIDE SEQUENCE [LARGE SCALE GENOMIC DNA]</scope>
    <source>
        <strain evidence="5 6">MAH-29</strain>
    </source>
</reference>
<dbReference type="Proteomes" id="UP000677244">
    <property type="component" value="Unassembled WGS sequence"/>
</dbReference>
<dbReference type="Gene3D" id="3.40.50.2300">
    <property type="match status" value="2"/>
</dbReference>
<name>A0ABS3YLS6_9BACT</name>
<proteinExistence type="predicted"/>
<organism evidence="5 6">
    <name type="scientific">Niastella soli</name>
    <dbReference type="NCBI Taxonomy" id="2821487"/>
    <lineage>
        <taxon>Bacteria</taxon>
        <taxon>Pseudomonadati</taxon>
        <taxon>Bacteroidota</taxon>
        <taxon>Chitinophagia</taxon>
        <taxon>Chitinophagales</taxon>
        <taxon>Chitinophagaceae</taxon>
        <taxon>Niastella</taxon>
    </lineage>
</organism>
<dbReference type="GO" id="GO:0003677">
    <property type="term" value="F:DNA binding"/>
    <property type="evidence" value="ECO:0007669"/>
    <property type="project" value="UniProtKB-KW"/>
</dbReference>
<evidence type="ECO:0000313" key="5">
    <source>
        <dbReference type="EMBL" id="MBO9198843.1"/>
    </source>
</evidence>
<dbReference type="EMBL" id="JAGHKO010000001">
    <property type="protein sequence ID" value="MBO9198843.1"/>
    <property type="molecule type" value="Genomic_DNA"/>
</dbReference>
<dbReference type="SMART" id="SM00354">
    <property type="entry name" value="HTH_LACI"/>
    <property type="match status" value="1"/>
</dbReference>
<dbReference type="PANTHER" id="PTHR30146">
    <property type="entry name" value="LACI-RELATED TRANSCRIPTIONAL REPRESSOR"/>
    <property type="match status" value="1"/>
</dbReference>
<dbReference type="PROSITE" id="PS50932">
    <property type="entry name" value="HTH_LACI_2"/>
    <property type="match status" value="1"/>
</dbReference>
<evidence type="ECO:0000256" key="1">
    <source>
        <dbReference type="ARBA" id="ARBA00023015"/>
    </source>
</evidence>
<keyword evidence="6" id="KW-1185">Reference proteome</keyword>
<dbReference type="SUPFAM" id="SSF47413">
    <property type="entry name" value="lambda repressor-like DNA-binding domains"/>
    <property type="match status" value="1"/>
</dbReference>
<dbReference type="Pfam" id="PF00356">
    <property type="entry name" value="LacI"/>
    <property type="match status" value="1"/>
</dbReference>
<dbReference type="RefSeq" id="WP_209136928.1">
    <property type="nucleotide sequence ID" value="NZ_JAGHKO010000001.1"/>
</dbReference>
<dbReference type="Pfam" id="PF00532">
    <property type="entry name" value="Peripla_BP_1"/>
    <property type="match status" value="1"/>
</dbReference>
<sequence>MNLCKGRSYMDQVNLKKLAKELNLAVSTVSRALRDSHEISSQTKERVRELALKLGFQPNPHASSLRQNKSKTIAVIIPEIENNFFSQVINGIESITPNKGYHVLIYLSHEDYNKERDILQLLGNGRVDGVMISFSNSTTNYEHVEAWQKAGIPLVFFDRTCDELDVPNVMTNDAEMAFKATEHLLKRGCKNIAFLGMAGSLSITNRRKVGYLQALEKFKVTNPPQIVELTSKDYSNREILRQLFEGPSRPDGIFAAIEKFAVNTYEVCKEMDLHIPQDVKVISFSNLQAAALFDPPLSTIIQPAYDIGREAASILFKLIEKKMLLPYEKKMILPSQLIERNSTAITG</sequence>
<dbReference type="CDD" id="cd01392">
    <property type="entry name" value="HTH_LacI"/>
    <property type="match status" value="1"/>
</dbReference>
<dbReference type="SUPFAM" id="SSF53822">
    <property type="entry name" value="Periplasmic binding protein-like I"/>
    <property type="match status" value="1"/>
</dbReference>
<dbReference type="InterPro" id="IPR000843">
    <property type="entry name" value="HTH_LacI"/>
</dbReference>
<evidence type="ECO:0000313" key="6">
    <source>
        <dbReference type="Proteomes" id="UP000677244"/>
    </source>
</evidence>
<keyword evidence="1" id="KW-0805">Transcription regulation</keyword>
<comment type="caution">
    <text evidence="5">The sequence shown here is derived from an EMBL/GenBank/DDBJ whole genome shotgun (WGS) entry which is preliminary data.</text>
</comment>
<dbReference type="InterPro" id="IPR001761">
    <property type="entry name" value="Peripla_BP/Lac1_sug-bd_dom"/>
</dbReference>
<evidence type="ECO:0000256" key="3">
    <source>
        <dbReference type="ARBA" id="ARBA00023163"/>
    </source>
</evidence>